<dbReference type="PANTHER" id="PTHR45566:SF1">
    <property type="entry name" value="HTH-TYPE TRANSCRIPTIONAL REGULATOR YHJB-RELATED"/>
    <property type="match status" value="1"/>
</dbReference>
<keyword evidence="2" id="KW-0597">Phosphoprotein</keyword>
<dbReference type="GO" id="GO:0003677">
    <property type="term" value="F:DNA binding"/>
    <property type="evidence" value="ECO:0007669"/>
    <property type="project" value="UniProtKB-KW"/>
</dbReference>
<feature type="domain" description="HTH luxR-type" evidence="3">
    <location>
        <begin position="142"/>
        <end position="207"/>
    </location>
</feature>
<evidence type="ECO:0000256" key="2">
    <source>
        <dbReference type="PROSITE-ProRule" id="PRU00169"/>
    </source>
</evidence>
<protein>
    <submittedName>
        <fullName evidence="5">Two component transcriptional regulator, LuxR family</fullName>
    </submittedName>
</protein>
<proteinExistence type="predicted"/>
<name>A0A6S6U1N8_9GAMM</name>
<dbReference type="GO" id="GO:0000160">
    <property type="term" value="P:phosphorelay signal transduction system"/>
    <property type="evidence" value="ECO:0007669"/>
    <property type="project" value="InterPro"/>
</dbReference>
<feature type="modified residue" description="4-aspartylphosphate" evidence="2">
    <location>
        <position position="53"/>
    </location>
</feature>
<dbReference type="CDD" id="cd06170">
    <property type="entry name" value="LuxR_C_like"/>
    <property type="match status" value="1"/>
</dbReference>
<dbReference type="PROSITE" id="PS50043">
    <property type="entry name" value="HTH_LUXR_2"/>
    <property type="match status" value="1"/>
</dbReference>
<dbReference type="Pfam" id="PF00196">
    <property type="entry name" value="GerE"/>
    <property type="match status" value="1"/>
</dbReference>
<evidence type="ECO:0000313" key="5">
    <source>
        <dbReference type="EMBL" id="CAA6821366.1"/>
    </source>
</evidence>
<dbReference type="PANTHER" id="PTHR45566">
    <property type="entry name" value="HTH-TYPE TRANSCRIPTIONAL REGULATOR YHJB-RELATED"/>
    <property type="match status" value="1"/>
</dbReference>
<dbReference type="Gene3D" id="3.40.50.2300">
    <property type="match status" value="1"/>
</dbReference>
<dbReference type="SUPFAM" id="SSF52172">
    <property type="entry name" value="CheY-like"/>
    <property type="match status" value="1"/>
</dbReference>
<feature type="domain" description="Response regulatory" evidence="4">
    <location>
        <begin position="2"/>
        <end position="118"/>
    </location>
</feature>
<evidence type="ECO:0000256" key="1">
    <source>
        <dbReference type="ARBA" id="ARBA00023125"/>
    </source>
</evidence>
<dbReference type="InterPro" id="IPR051015">
    <property type="entry name" value="EvgA-like"/>
</dbReference>
<keyword evidence="1" id="KW-0238">DNA-binding</keyword>
<gene>
    <name evidence="5" type="ORF">HELGO_WM6051</name>
</gene>
<dbReference type="SMART" id="SM00448">
    <property type="entry name" value="REC"/>
    <property type="match status" value="1"/>
</dbReference>
<dbReference type="InterPro" id="IPR011006">
    <property type="entry name" value="CheY-like_superfamily"/>
</dbReference>
<evidence type="ECO:0000259" key="3">
    <source>
        <dbReference type="PROSITE" id="PS50043"/>
    </source>
</evidence>
<dbReference type="PROSITE" id="PS50110">
    <property type="entry name" value="RESPONSE_REGULATORY"/>
    <property type="match status" value="1"/>
</dbReference>
<dbReference type="GO" id="GO:0006355">
    <property type="term" value="P:regulation of DNA-templated transcription"/>
    <property type="evidence" value="ECO:0007669"/>
    <property type="project" value="InterPro"/>
</dbReference>
<dbReference type="InterPro" id="IPR016032">
    <property type="entry name" value="Sig_transdc_resp-reg_C-effctor"/>
</dbReference>
<dbReference type="AlphaFoldDB" id="A0A6S6U1N8"/>
<dbReference type="InterPro" id="IPR001789">
    <property type="entry name" value="Sig_transdc_resp-reg_receiver"/>
</dbReference>
<dbReference type="EMBL" id="CACVAY010000103">
    <property type="protein sequence ID" value="CAA6821366.1"/>
    <property type="molecule type" value="Genomic_DNA"/>
</dbReference>
<dbReference type="InterPro" id="IPR000792">
    <property type="entry name" value="Tscrpt_reg_LuxR_C"/>
</dbReference>
<dbReference type="SUPFAM" id="SSF46894">
    <property type="entry name" value="C-terminal effector domain of the bipartite response regulators"/>
    <property type="match status" value="1"/>
</dbReference>
<dbReference type="Pfam" id="PF00072">
    <property type="entry name" value="Response_reg"/>
    <property type="match status" value="1"/>
</dbReference>
<accession>A0A6S6U1N8</accession>
<dbReference type="SMART" id="SM00421">
    <property type="entry name" value="HTH_LUXR"/>
    <property type="match status" value="1"/>
</dbReference>
<sequence length="221" mass="25434">MKLLIVEDEQFTREGQIALLKAMYGDIDIVEAFSMEQASNVPDKNSFDYIFLDYTLPDSRGIDSLLSVKEMFVASKIIVVSSDDTPSMIRIAIDNAAHGYLPKKYQGDKLIDTLRMLLNGTSFFPTSAVIDKIKTDRENEVNRKILKRLTPRQKEVLQCLFDAKVDKIIADELDIKIGTVRRHNYDIYKAFSVSNRSKLLAYLKDSEFWQQEIKRLKRGKL</sequence>
<organism evidence="5">
    <name type="scientific">uncultured Thiotrichaceae bacterium</name>
    <dbReference type="NCBI Taxonomy" id="298394"/>
    <lineage>
        <taxon>Bacteria</taxon>
        <taxon>Pseudomonadati</taxon>
        <taxon>Pseudomonadota</taxon>
        <taxon>Gammaproteobacteria</taxon>
        <taxon>Thiotrichales</taxon>
        <taxon>Thiotrichaceae</taxon>
        <taxon>environmental samples</taxon>
    </lineage>
</organism>
<evidence type="ECO:0000259" key="4">
    <source>
        <dbReference type="PROSITE" id="PS50110"/>
    </source>
</evidence>
<reference evidence="5" key="1">
    <citation type="submission" date="2020-01" db="EMBL/GenBank/DDBJ databases">
        <authorList>
            <person name="Meier V. D."/>
            <person name="Meier V D."/>
        </authorList>
    </citation>
    <scope>NUCLEOTIDE SEQUENCE</scope>
    <source>
        <strain evidence="5">HLG_WM_MAG_07</strain>
    </source>
</reference>